<dbReference type="EMBL" id="CP098023">
    <property type="protein sequence ID" value="WKD49774.1"/>
    <property type="molecule type" value="Genomic_DNA"/>
</dbReference>
<dbReference type="Proteomes" id="UP001321520">
    <property type="component" value="Chromosome"/>
</dbReference>
<reference evidence="1 2" key="1">
    <citation type="submission" date="2022-05" db="EMBL/GenBank/DDBJ databases">
        <title>Microbulbifer sp. nov., isolated from sponge.</title>
        <authorList>
            <person name="Gao L."/>
        </authorList>
    </citation>
    <scope>NUCLEOTIDE SEQUENCE [LARGE SCALE GENOMIC DNA]</scope>
    <source>
        <strain evidence="1 2">MI-G</strain>
    </source>
</reference>
<evidence type="ECO:0000313" key="1">
    <source>
        <dbReference type="EMBL" id="WKD49774.1"/>
    </source>
</evidence>
<evidence type="ECO:0000313" key="2">
    <source>
        <dbReference type="Proteomes" id="UP001321520"/>
    </source>
</evidence>
<gene>
    <name evidence="1" type="ORF">M8T91_18090</name>
</gene>
<keyword evidence="2" id="KW-1185">Reference proteome</keyword>
<protein>
    <submittedName>
        <fullName evidence="1">Uncharacterized protein</fullName>
    </submittedName>
</protein>
<accession>A0ABY9EE10</accession>
<proteinExistence type="predicted"/>
<dbReference type="RefSeq" id="WP_301415623.1">
    <property type="nucleotide sequence ID" value="NZ_CP098023.1"/>
</dbReference>
<organism evidence="1 2">
    <name type="scientific">Microbulbifer spongiae</name>
    <dbReference type="NCBI Taxonomy" id="2944933"/>
    <lineage>
        <taxon>Bacteria</taxon>
        <taxon>Pseudomonadati</taxon>
        <taxon>Pseudomonadota</taxon>
        <taxon>Gammaproteobacteria</taxon>
        <taxon>Cellvibrionales</taxon>
        <taxon>Microbulbiferaceae</taxon>
        <taxon>Microbulbifer</taxon>
    </lineage>
</organism>
<sequence length="45" mass="4968">MKVGWAKNPTELKEEEPGAQLHYTVYASVSGRDTLVVVAAWALNH</sequence>
<name>A0ABY9EE10_9GAMM</name>